<name>A0ACC4BSI1_POPAL</name>
<evidence type="ECO:0000313" key="2">
    <source>
        <dbReference type="Proteomes" id="UP000309997"/>
    </source>
</evidence>
<organism evidence="1 2">
    <name type="scientific">Populus alba</name>
    <name type="common">White poplar</name>
    <dbReference type="NCBI Taxonomy" id="43335"/>
    <lineage>
        <taxon>Eukaryota</taxon>
        <taxon>Viridiplantae</taxon>
        <taxon>Streptophyta</taxon>
        <taxon>Embryophyta</taxon>
        <taxon>Tracheophyta</taxon>
        <taxon>Spermatophyta</taxon>
        <taxon>Magnoliopsida</taxon>
        <taxon>eudicotyledons</taxon>
        <taxon>Gunneridae</taxon>
        <taxon>Pentapetalae</taxon>
        <taxon>rosids</taxon>
        <taxon>fabids</taxon>
        <taxon>Malpighiales</taxon>
        <taxon>Salicaceae</taxon>
        <taxon>Saliceae</taxon>
        <taxon>Populus</taxon>
    </lineage>
</organism>
<dbReference type="EMBL" id="RCHU02000008">
    <property type="protein sequence ID" value="KAL3581351.1"/>
    <property type="molecule type" value="Genomic_DNA"/>
</dbReference>
<gene>
    <name evidence="1" type="ORF">D5086_015683</name>
</gene>
<accession>A0ACC4BSI1</accession>
<evidence type="ECO:0000313" key="1">
    <source>
        <dbReference type="EMBL" id="KAL3581351.1"/>
    </source>
</evidence>
<comment type="caution">
    <text evidence="1">The sequence shown here is derived from an EMBL/GenBank/DDBJ whole genome shotgun (WGS) entry which is preliminary data.</text>
</comment>
<reference evidence="1 2" key="1">
    <citation type="journal article" date="2024" name="Plant Biotechnol. J.">
        <title>Genome and CRISPR/Cas9 system of a widespread forest tree (Populus alba) in the world.</title>
        <authorList>
            <person name="Liu Y.J."/>
            <person name="Jiang P.F."/>
            <person name="Han X.M."/>
            <person name="Li X.Y."/>
            <person name="Wang H.M."/>
            <person name="Wang Y.J."/>
            <person name="Wang X.X."/>
            <person name="Zeng Q.Y."/>
        </authorList>
    </citation>
    <scope>NUCLEOTIDE SEQUENCE [LARGE SCALE GENOMIC DNA]</scope>
    <source>
        <strain evidence="2">cv. PAL-ZL1</strain>
    </source>
</reference>
<proteinExistence type="predicted"/>
<keyword evidence="2" id="KW-1185">Reference proteome</keyword>
<dbReference type="Proteomes" id="UP000309997">
    <property type="component" value="Unassembled WGS sequence"/>
</dbReference>
<protein>
    <submittedName>
        <fullName evidence="1">Uncharacterized protein</fullName>
    </submittedName>
</protein>
<sequence length="699" mass="76633">MGTEEIKKEMNAANWFSQLAYDRWVPIPVSGARPSARYKHAAAVADDDGKLYIAGGSRTGRYLPDVQVFDFRGLVWSSLKFKSKVDGGKGEENGAPEVFPATSDHSMVKWGNKLLLLGGHSKANSDSMIVRFIDLETHACGVIETSGEAPVSRGGHSVTLVGSRLIIFGGEDRNRKLLNNVYALDLETMTWDVAVTKQTPPAPRFDHTAAINGDRYLLIFGGCSHSIFFNDLHVLDLQTMEWSQPEVQGDLVTPRAGHSGVTIGENWYIAGGGDNKNGCPETLVLNMSKLAWSALASVKERDPLASEGLSVCSVLIDGERHLVAFGGYNGKYNNEVFVMRLKPRDALRPKIFQSPAAAAAAASVSAAYALAKSEKLDFSKLNLNSNGTGKNSTEQDLALEIDALKEEKRVLELSLAEVRAENYRVTEKIDEVNGTHAELSKELHSVQGQLVAERSRCFKLEAQIAELQKMMESLQSIENEVQLLRRQKSALDQEIERSAAQRQVYVDCMPFACRLMMLKALQKRSKFCKIASNLLPFSSTSDVLVENLKSPSSIPPFKIGLKIHKLLVSSRTPRIYSEIVTLSWRSCPCKIVRLKAAQVRMEGVPPEDLAAVGTTDVIISKERFCSSAATFPAFYLHNLFEEDSTNSVTIGVADEYIGLVVGRGGRNIMEIIPNSGARIKISDRGGFMSGTNEGHGKAF</sequence>